<dbReference type="PANTHER" id="PTHR36960:SF1">
    <property type="entry name" value="SI:DKEY-32E6.3"/>
    <property type="match status" value="1"/>
</dbReference>
<evidence type="ECO:0000313" key="2">
    <source>
        <dbReference type="Proteomes" id="UP001347796"/>
    </source>
</evidence>
<dbReference type="Proteomes" id="UP001347796">
    <property type="component" value="Unassembled WGS sequence"/>
</dbReference>
<keyword evidence="2" id="KW-1185">Reference proteome</keyword>
<gene>
    <name evidence="1" type="ORF">SNE40_014474</name>
</gene>
<dbReference type="PANTHER" id="PTHR36960">
    <property type="entry name" value="SI:DKEY-32E6.3"/>
    <property type="match status" value="1"/>
</dbReference>
<dbReference type="AlphaFoldDB" id="A0AAN8JI26"/>
<organism evidence="1 2">
    <name type="scientific">Patella caerulea</name>
    <name type="common">Rayed Mediterranean limpet</name>
    <dbReference type="NCBI Taxonomy" id="87958"/>
    <lineage>
        <taxon>Eukaryota</taxon>
        <taxon>Metazoa</taxon>
        <taxon>Spiralia</taxon>
        <taxon>Lophotrochozoa</taxon>
        <taxon>Mollusca</taxon>
        <taxon>Gastropoda</taxon>
        <taxon>Patellogastropoda</taxon>
        <taxon>Patelloidea</taxon>
        <taxon>Patellidae</taxon>
        <taxon>Patella</taxon>
    </lineage>
</organism>
<name>A0AAN8JI26_PATCE</name>
<reference evidence="1 2" key="1">
    <citation type="submission" date="2024-01" db="EMBL/GenBank/DDBJ databases">
        <title>The genome of the rayed Mediterranean limpet Patella caerulea (Linnaeus, 1758).</title>
        <authorList>
            <person name="Anh-Thu Weber A."/>
            <person name="Halstead-Nussloch G."/>
        </authorList>
    </citation>
    <scope>NUCLEOTIDE SEQUENCE [LARGE SCALE GENOMIC DNA]</scope>
    <source>
        <strain evidence="1">AATW-2023a</strain>
        <tissue evidence="1">Whole specimen</tissue>
    </source>
</reference>
<comment type="caution">
    <text evidence="1">The sequence shown here is derived from an EMBL/GenBank/DDBJ whole genome shotgun (WGS) entry which is preliminary data.</text>
</comment>
<proteinExistence type="predicted"/>
<evidence type="ECO:0000313" key="1">
    <source>
        <dbReference type="EMBL" id="KAK6176133.1"/>
    </source>
</evidence>
<accession>A0AAN8JI26</accession>
<protein>
    <submittedName>
        <fullName evidence="1">Uncharacterized protein</fullName>
    </submittedName>
</protein>
<dbReference type="EMBL" id="JAZGQO010000010">
    <property type="protein sequence ID" value="KAK6176133.1"/>
    <property type="molecule type" value="Genomic_DNA"/>
</dbReference>
<sequence>MIESMSDKMKDKCNGVINNNEQNNDSVRVMLKRRSSLAPIKPIQSGRNRKLILHLDIRNTILVADSVTNVCVEHALNSFLTGVTWGKDVNGEWKWESDKVALKPPSTDTKTYYKHLEEKLVRTPADRQELRLQTGDFTQQPIGSDFLPYFEKHMELLKWDFYFDSYRDKQLTMAGKDNKQYHYVIPSVYKMIHFLKAQNREFAIVFRTYGLDAPNVLSSLAYGLKGNHPGFPKPAKVPINLLTGRIARTEDGTVNLETVKQNGDVIQKLTYERDIYRFLSNAEGISAFKDDFLHWQNNSYNYKAGKPMWIDPTDQTVHHIFFDDNFRSYEDDSIIDFRLFEDGVLKRARGLNQSEISRFEDMCLVQADLLESIENEDYFINKLATCEDNYSTYLKDRFI</sequence>